<keyword evidence="5" id="KW-1185">Reference proteome</keyword>
<name>A0ABM3LIC2_BICAN</name>
<evidence type="ECO:0000313" key="6">
    <source>
        <dbReference type="RefSeq" id="XP_052738806.1"/>
    </source>
</evidence>
<feature type="domain" description="IC97/Casc1 N-terminal" evidence="4">
    <location>
        <begin position="151"/>
        <end position="341"/>
    </location>
</feature>
<reference evidence="6" key="1">
    <citation type="submission" date="2025-08" db="UniProtKB">
        <authorList>
            <consortium name="RefSeq"/>
        </authorList>
    </citation>
    <scope>IDENTIFICATION</scope>
</reference>
<sequence>MAKKDKKVKKEEPPDAVQQEEELLATTDLEPEPEEVQYTDTSYTSASFEYIPVVVEGIKPKKKKKGKKKAEEKVVKKTSSELFQWSEESLPLEEEKKVEEEQVVVKKKKGKKKKEEKEEIPDFEKPKNWKKMNKKEREAWLLERIEEWRAEMEAEKQARLAGAKEKRLALARERSELMARDNAEQDIRRDILAKTVNLFNKYEKQKLDFVRNKELQAEWQQYLRCDGLPDPRVVTQMNTYIHVWQESGASDDGELDRRFTEVLPMLAMLDEFVANSRQYTALQAQSFTEVRLGLREQLFLAIQCTSFTLLRDLEHRLKWDTIKLATYHREFKGLKLNIWVAVPLPTRKPKPVESEPEPVELSFPSMSVAVKLPKTIDGSRVCVRAARSTIDLLSENSPSFHLRHEIANRYEDLFIFNVKEHTETYKIKKEQDDIRNKFFKEIRDKIKEVENFLKANPYTKNEKEKEELDNLNLAEPPFLPDPRTFIGEQNEKNFAKYLKSCMTRIRTGEVNLRKYRICSGVLNLDLLVTPPQPKRIRGGVFITTLEVPQQLKPMKYQVQYRAPSPPPPGVTRTPEEIETELKKVEAQYEKLALVCIDLPQDVMWTDPPVVCQWQEPRKLWTSNYVNDYKYNEDKLTVQFRTGVLWPIGIATLRYGNMPYQGWDMKPDPAGKGVIVTVTGVCVTVTWVCVGNKVQLKWIANATTSALKEHFNKPYSVKKMVQIMREAACDFFPDFDAHSYIEASCPKEWVMERHNYHAMAFLSRAYNFQWSRWNVGAGSRNIIMQIREAVDKKREAKFQLLQVTPQRASILRCIELSQEFNMEPIVGLQFYPDLFTLNMSYGSVDARRATFDMKYRLVETVFDLLQELKVCSYS</sequence>
<protein>
    <submittedName>
        <fullName evidence="6">Dynein axonemal intermediate chain 7-like</fullName>
    </submittedName>
</protein>
<dbReference type="InterPro" id="IPR022110">
    <property type="entry name" value="CASC1_C"/>
</dbReference>
<proteinExistence type="inferred from homology"/>
<evidence type="ECO:0000256" key="1">
    <source>
        <dbReference type="ARBA" id="ARBA00024332"/>
    </source>
</evidence>
<organism evidence="5 6">
    <name type="scientific">Bicyclus anynana</name>
    <name type="common">Squinting bush brown butterfly</name>
    <dbReference type="NCBI Taxonomy" id="110368"/>
    <lineage>
        <taxon>Eukaryota</taxon>
        <taxon>Metazoa</taxon>
        <taxon>Ecdysozoa</taxon>
        <taxon>Arthropoda</taxon>
        <taxon>Hexapoda</taxon>
        <taxon>Insecta</taxon>
        <taxon>Pterygota</taxon>
        <taxon>Neoptera</taxon>
        <taxon>Endopterygota</taxon>
        <taxon>Lepidoptera</taxon>
        <taxon>Glossata</taxon>
        <taxon>Ditrysia</taxon>
        <taxon>Papilionoidea</taxon>
        <taxon>Nymphalidae</taxon>
        <taxon>Satyrinae</taxon>
        <taxon>Satyrini</taxon>
        <taxon>Mycalesina</taxon>
        <taxon>Bicyclus</taxon>
    </lineage>
</organism>
<accession>A0ABM3LIC2</accession>
<evidence type="ECO:0000259" key="4">
    <source>
        <dbReference type="Pfam" id="PF15927"/>
    </source>
</evidence>
<dbReference type="InterPro" id="IPR023247">
    <property type="entry name" value="IC97/Dnai7-like"/>
</dbReference>
<comment type="similarity">
    <text evidence="1">Belongs to the DNAI7 family.</text>
</comment>
<dbReference type="Pfam" id="PF12366">
    <property type="entry name" value="Casc1_C"/>
    <property type="match status" value="1"/>
</dbReference>
<gene>
    <name evidence="6" type="primary">LOC112045114</name>
</gene>
<dbReference type="Proteomes" id="UP001652582">
    <property type="component" value="Chromosome 8"/>
</dbReference>
<dbReference type="PRINTS" id="PR02043">
    <property type="entry name" value="CANCERSCCP1"/>
</dbReference>
<feature type="compositionally biased region" description="Acidic residues" evidence="2">
    <location>
        <begin position="18"/>
        <end position="37"/>
    </location>
</feature>
<evidence type="ECO:0000313" key="5">
    <source>
        <dbReference type="Proteomes" id="UP001652582"/>
    </source>
</evidence>
<dbReference type="InterPro" id="IPR031826">
    <property type="entry name" value="IC97/Casc1_N"/>
</dbReference>
<dbReference type="PANTHER" id="PTHR20929">
    <property type="entry name" value="LUNG ADENOMA SUSCEPTIBILITY 1-RELATED"/>
    <property type="match status" value="1"/>
</dbReference>
<dbReference type="GeneID" id="112045114"/>
<evidence type="ECO:0000259" key="3">
    <source>
        <dbReference type="Pfam" id="PF12366"/>
    </source>
</evidence>
<evidence type="ECO:0000256" key="2">
    <source>
        <dbReference type="SAM" id="MobiDB-lite"/>
    </source>
</evidence>
<feature type="region of interest" description="Disordered" evidence="2">
    <location>
        <begin position="1"/>
        <end position="41"/>
    </location>
</feature>
<dbReference type="PANTHER" id="PTHR20929:SF11">
    <property type="entry name" value="DYNEIN AXONEMAL INTERMEDIATE CHAIN 7"/>
    <property type="match status" value="1"/>
</dbReference>
<feature type="domain" description="CASC1 C-terminal" evidence="3">
    <location>
        <begin position="619"/>
        <end position="816"/>
    </location>
</feature>
<dbReference type="RefSeq" id="XP_052738806.1">
    <property type="nucleotide sequence ID" value="XM_052882846.1"/>
</dbReference>
<dbReference type="Pfam" id="PF15927">
    <property type="entry name" value="Casc1_N"/>
    <property type="match status" value="1"/>
</dbReference>